<evidence type="ECO:0000256" key="1">
    <source>
        <dbReference type="ARBA" id="ARBA00010134"/>
    </source>
</evidence>
<dbReference type="Proteomes" id="UP000435802">
    <property type="component" value="Unassembled WGS sequence"/>
</dbReference>
<dbReference type="InterPro" id="IPR052039">
    <property type="entry name" value="Caspase-related_regulators"/>
</dbReference>
<gene>
    <name evidence="3" type="ORF">GR138_21055</name>
</gene>
<dbReference type="GO" id="GO:0004197">
    <property type="term" value="F:cysteine-type endopeptidase activity"/>
    <property type="evidence" value="ECO:0007669"/>
    <property type="project" value="InterPro"/>
</dbReference>
<dbReference type="SMART" id="SM00115">
    <property type="entry name" value="CASc"/>
    <property type="match status" value="1"/>
</dbReference>
<dbReference type="PANTHER" id="PTHR22576:SF37">
    <property type="entry name" value="MUCOSA-ASSOCIATED LYMPHOID TISSUE LYMPHOMA TRANSLOCATION PROTEIN 1"/>
    <property type="match status" value="1"/>
</dbReference>
<sequence length="565" mass="61183">MDMRRHGLLVYALSFFLVLLPGLAFAETSPVKRLALVLGNEAYTDLPPLKNALADANAMDAALRDVGFEVQLVRDADKSAMERALIDFRNKIEPESVVLVYYAGHGLQASEENFLVPIDARIADTMDLPLVAMSASQVLRQLEGTKAGSIIFILDACRDNPFLGKDGKTRSIGNGDSLSRGLARIASKHTGTLIAFSTSPGDVAQDGKGGNSPYTEALTAALRTPGQSIEAIFKDTRARVVEATGGQQIPWENSSLVRDVVLIPQAGGPKVVEATPCDLAAAHPSDPERVGPSVEYANLDPQIAVPACEAAVAGDPANMRFKTLLARAFDKAGRGEEAYKLNEVAMAAGNLAAYHNMGNLYRKGLGVKLDLAKAFELYLYAAERGHPEDQSNVGYMYFQGQGVVQDYGKARIWLEKAANQNWGAAYDKLGLIYLKGLDTKVDLKAAADNFQKGVDLGDRSAMVNLANLYKDGKGVEKDPKKAFDFYSRGARLGAVAAYVNLGNLYEEGRGVDKDLLQAAFWFTLASREGREDALEKLRATRAVLSEGDKEILQQRLDDWARGRFG</sequence>
<dbReference type="AlphaFoldDB" id="A0A6N8SGN6"/>
<dbReference type="InterPro" id="IPR011600">
    <property type="entry name" value="Pept_C14_caspase"/>
</dbReference>
<comment type="similarity">
    <text evidence="1">Belongs to the peptidase C14A family.</text>
</comment>
<dbReference type="InterPro" id="IPR001309">
    <property type="entry name" value="Pept_C14_p20"/>
</dbReference>
<protein>
    <recommendedName>
        <fullName evidence="2">Caspase family p20 domain-containing protein</fullName>
    </recommendedName>
</protein>
<dbReference type="SUPFAM" id="SSF52129">
    <property type="entry name" value="Caspase-like"/>
    <property type="match status" value="1"/>
</dbReference>
<accession>A0A6N8SGN6</accession>
<evidence type="ECO:0000313" key="4">
    <source>
        <dbReference type="Proteomes" id="UP000435802"/>
    </source>
</evidence>
<feature type="domain" description="Caspase family p20" evidence="2">
    <location>
        <begin position="31"/>
        <end position="161"/>
    </location>
</feature>
<dbReference type="SMART" id="SM00671">
    <property type="entry name" value="SEL1"/>
    <property type="match status" value="5"/>
</dbReference>
<comment type="caution">
    <text evidence="3">The sequence shown here is derived from an EMBL/GenBank/DDBJ whole genome shotgun (WGS) entry which is preliminary data.</text>
</comment>
<dbReference type="Gene3D" id="1.25.40.10">
    <property type="entry name" value="Tetratricopeptide repeat domain"/>
    <property type="match status" value="2"/>
</dbReference>
<dbReference type="Pfam" id="PF00656">
    <property type="entry name" value="Peptidase_C14"/>
    <property type="match status" value="1"/>
</dbReference>
<dbReference type="PANTHER" id="PTHR22576">
    <property type="entry name" value="MUCOSA ASSOCIATED LYMPHOID TISSUE LYMPHOMA TRANSLOCATION PROTEIN 1/PARACASPASE"/>
    <property type="match status" value="1"/>
</dbReference>
<proteinExistence type="inferred from homology"/>
<keyword evidence="4" id="KW-1185">Reference proteome</keyword>
<name>A0A6N8SGN6_9HYPH</name>
<evidence type="ECO:0000259" key="2">
    <source>
        <dbReference type="PROSITE" id="PS50208"/>
    </source>
</evidence>
<dbReference type="GO" id="GO:0006508">
    <property type="term" value="P:proteolysis"/>
    <property type="evidence" value="ECO:0007669"/>
    <property type="project" value="InterPro"/>
</dbReference>
<dbReference type="InterPro" id="IPR011990">
    <property type="entry name" value="TPR-like_helical_dom_sf"/>
</dbReference>
<dbReference type="Gene3D" id="3.40.50.1460">
    <property type="match status" value="1"/>
</dbReference>
<dbReference type="EMBL" id="WUMK01000008">
    <property type="protein sequence ID" value="MXN47697.1"/>
    <property type="molecule type" value="Genomic_DNA"/>
</dbReference>
<dbReference type="InterPro" id="IPR006597">
    <property type="entry name" value="Sel1-like"/>
</dbReference>
<dbReference type="SUPFAM" id="SSF81901">
    <property type="entry name" value="HCP-like"/>
    <property type="match status" value="2"/>
</dbReference>
<dbReference type="Pfam" id="PF08238">
    <property type="entry name" value="Sel1"/>
    <property type="match status" value="5"/>
</dbReference>
<dbReference type="InterPro" id="IPR015917">
    <property type="entry name" value="Pept_C14A"/>
</dbReference>
<dbReference type="InterPro" id="IPR029030">
    <property type="entry name" value="Caspase-like_dom_sf"/>
</dbReference>
<evidence type="ECO:0000313" key="3">
    <source>
        <dbReference type="EMBL" id="MXN47697.1"/>
    </source>
</evidence>
<dbReference type="PROSITE" id="PS50208">
    <property type="entry name" value="CASPASE_P20"/>
    <property type="match status" value="1"/>
</dbReference>
<reference evidence="3 4" key="1">
    <citation type="submission" date="2019-12" db="EMBL/GenBank/DDBJ databases">
        <title>Shinella kummerowiae sp. nov., a symbiotic bacterium isolated from root nodules of the herbal legume Kummerowia stipulacea.</title>
        <authorList>
            <person name="Gao J."/>
        </authorList>
    </citation>
    <scope>NUCLEOTIDE SEQUENCE [LARGE SCALE GENOMIC DNA]</scope>
    <source>
        <strain evidence="3 4">CCBAU 25048</strain>
    </source>
</reference>
<organism evidence="3 4">
    <name type="scientific">Shinella kummerowiae</name>
    <dbReference type="NCBI Taxonomy" id="417745"/>
    <lineage>
        <taxon>Bacteria</taxon>
        <taxon>Pseudomonadati</taxon>
        <taxon>Pseudomonadota</taxon>
        <taxon>Alphaproteobacteria</taxon>
        <taxon>Hyphomicrobiales</taxon>
        <taxon>Rhizobiaceae</taxon>
        <taxon>Shinella</taxon>
    </lineage>
</organism>